<dbReference type="AlphaFoldDB" id="A0A494C095"/>
<keyword evidence="4 6" id="KW-0472">Membrane</keyword>
<feature type="compositionally biased region" description="Polar residues" evidence="5">
    <location>
        <begin position="124"/>
        <end position="142"/>
    </location>
</feature>
<dbReference type="MassIVE" id="A0A494C095"/>
<reference evidence="8" key="2">
    <citation type="journal article" date="2004" name="Nature">
        <title>Finishing the euchromatic sequence of the human genome.</title>
        <authorList>
            <consortium name="International Human Genome Sequencing Consortium"/>
        </authorList>
    </citation>
    <scope>NUCLEOTIDE SEQUENCE [LARGE SCALE GENOMIC DNA]</scope>
</reference>
<feature type="transmembrane region" description="Helical" evidence="6">
    <location>
        <begin position="27"/>
        <end position="48"/>
    </location>
</feature>
<feature type="region of interest" description="Disordered" evidence="5">
    <location>
        <begin position="116"/>
        <end position="142"/>
    </location>
</feature>
<evidence type="ECO:0000313" key="9">
    <source>
        <dbReference type="Proteomes" id="UP000005640"/>
    </source>
</evidence>
<organism evidence="8 9">
    <name type="scientific">Homo sapiens</name>
    <name type="common">Human</name>
    <dbReference type="NCBI Taxonomy" id="9606"/>
    <lineage>
        <taxon>Eukaryota</taxon>
        <taxon>Metazoa</taxon>
        <taxon>Chordata</taxon>
        <taxon>Craniata</taxon>
        <taxon>Vertebrata</taxon>
        <taxon>Euteleostomi</taxon>
        <taxon>Mammalia</taxon>
        <taxon>Eutheria</taxon>
        <taxon>Euarchontoglires</taxon>
        <taxon>Primates</taxon>
        <taxon>Haplorrhini</taxon>
        <taxon>Catarrhini</taxon>
        <taxon>Hominidae</taxon>
        <taxon>Homo</taxon>
    </lineage>
</organism>
<dbReference type="PANTHER" id="PTHR34834:SF3">
    <property type="entry name" value="SPEM FAMILY MEMBER 3"/>
    <property type="match status" value="1"/>
</dbReference>
<sequence>MGERAYHGAQVCSGTNPRKCQDLGDSILLLLGSFILLNVWINVVTLLWKHLKSSLRILFRHFFPKGFLLRRVNHLDSWIPDTNDEKVSACCCVPPKCGHAGVPRESARGLYKAGMMGGGEAPQVTASKAQASLLSRPETSSQ</sequence>
<dbReference type="Ensembl" id="ENST00000650672.1">
    <property type="protein sequence ID" value="ENSP00000498952.1"/>
    <property type="gene ID" value="ENSG00000284090.4"/>
</dbReference>
<evidence type="ECO:0000256" key="4">
    <source>
        <dbReference type="ARBA" id="ARBA00023136"/>
    </source>
</evidence>
<dbReference type="GeneTree" id="ENSGT00940000164517"/>
<keyword evidence="10" id="KW-1267">Proteomics identification</keyword>
<evidence type="ECO:0000256" key="6">
    <source>
        <dbReference type="SAM" id="Phobius"/>
    </source>
</evidence>
<evidence type="ECO:0000313" key="8">
    <source>
        <dbReference type="Ensembl" id="ENSP00000498445.1"/>
    </source>
</evidence>
<reference evidence="8" key="4">
    <citation type="submission" date="2025-05" db="UniProtKB">
        <authorList>
            <consortium name="Ensembl"/>
        </authorList>
    </citation>
    <scope>IDENTIFICATION</scope>
</reference>
<dbReference type="Pfam" id="PF15670">
    <property type="entry name" value="Spem1"/>
    <property type="match status" value="1"/>
</dbReference>
<dbReference type="HGNC" id="HGNC:53651">
    <property type="gene designation" value="SPEM3"/>
</dbReference>
<accession>A0A494C095</accession>
<reference evidence="8" key="1">
    <citation type="journal article" date="2001" name="Nature">
        <title>Initial sequencing and analysis of the human genome.</title>
        <authorList>
            <consortium name="International Human Genome Sequencing Consortium"/>
            <person name="Lander E.S."/>
            <person name="Linton L.M."/>
            <person name="Birren B."/>
            <person name="Nusbaum C."/>
            <person name="Zody M.C."/>
            <person name="Baldwin J."/>
            <person name="Devon K."/>
            <person name="Dewar K."/>
            <person name="Doyle M."/>
            <person name="FitzHugh W."/>
            <person name="Funke R."/>
            <person name="Gage D."/>
            <person name="Harris K."/>
            <person name="Heaford A."/>
            <person name="Howland J."/>
            <person name="Kann L."/>
            <person name="Lehoczky J."/>
            <person name="LeVine R."/>
            <person name="McEwan P."/>
            <person name="McKernan K."/>
            <person name="Meldrim J."/>
            <person name="Mesirov J.P."/>
            <person name="Miranda C."/>
            <person name="Morris W."/>
            <person name="Naylor J."/>
            <person name="Raymond C."/>
            <person name="Rosetti M."/>
            <person name="Santos R."/>
            <person name="Sheridan A."/>
            <person name="Sougnez C."/>
            <person name="Stange-Thomann N."/>
            <person name="Stojanovic N."/>
            <person name="Subramanian A."/>
            <person name="Wyman D."/>
            <person name="Rogers J."/>
            <person name="Sulston J."/>
            <person name="Ainscough R."/>
            <person name="Beck S."/>
            <person name="Bentley D."/>
            <person name="Burton J."/>
            <person name="Clee C."/>
            <person name="Carter N."/>
            <person name="Coulson A."/>
            <person name="Deadman R."/>
            <person name="Deloukas P."/>
            <person name="Dunham A."/>
            <person name="Dunham I."/>
            <person name="Durbin R."/>
            <person name="French L."/>
            <person name="Grafham D."/>
            <person name="Gregory S."/>
            <person name="Hubbard T."/>
            <person name="Humphray S."/>
            <person name="Hunt A."/>
            <person name="Jones M."/>
            <person name="Lloyd C."/>
            <person name="McMurray A."/>
            <person name="Matthews L."/>
            <person name="Mercer S."/>
            <person name="Milne S."/>
            <person name="Mullikin J.C."/>
            <person name="Mungall A."/>
            <person name="Plumb R."/>
            <person name="Ross M."/>
            <person name="Shownkeen R."/>
            <person name="Sims S."/>
            <person name="Waterston R.H."/>
            <person name="Wilson R.K."/>
            <person name="Hillier L.W."/>
            <person name="McPherson J.D."/>
            <person name="Marra M.A."/>
            <person name="Mardis E.R."/>
            <person name="Fulton L.A."/>
            <person name="Chinwalla A.T."/>
            <person name="Pepin K.H."/>
            <person name="Gish W.R."/>
            <person name="Chissoe S.L."/>
            <person name="Wendl M.C."/>
            <person name="Delehaunty K.D."/>
            <person name="Miner T.L."/>
            <person name="Delehaunty A."/>
            <person name="Kramer J.B."/>
            <person name="Cook L.L."/>
            <person name="Fulton R.S."/>
            <person name="Johnson D.L."/>
            <person name="Minx P.J."/>
            <person name="Clifton S.W."/>
            <person name="Hawkins T."/>
            <person name="Branscomb E."/>
            <person name="Predki P."/>
            <person name="Richardson P."/>
            <person name="Wenning S."/>
            <person name="Slezak T."/>
            <person name="Doggett N."/>
            <person name="Cheng J.F."/>
            <person name="Olsen A."/>
            <person name="Lucas S."/>
            <person name="Elkin C."/>
            <person name="Uberbacher E."/>
            <person name="Frazier M."/>
            <person name="Gibbs R.A."/>
            <person name="Muzny D.M."/>
            <person name="Scherer S.E."/>
            <person name="Bouck J.B."/>
            <person name="Sodergren E.J."/>
            <person name="Worley K.C."/>
            <person name="Rives C.M."/>
            <person name="Gorrell J.H."/>
            <person name="Metzker M.L."/>
            <person name="Naylor S.L."/>
            <person name="Kucherlapati R.S."/>
            <person name="Nelson D.L."/>
            <person name="Weinstock G.M."/>
            <person name="Sakaki Y."/>
            <person name="Fujiyama A."/>
            <person name="Hattori M."/>
            <person name="Yada T."/>
            <person name="Toyoda A."/>
            <person name="Itoh T."/>
            <person name="Kawagoe C."/>
            <person name="Watanabe H."/>
            <person name="Totoki Y."/>
            <person name="Taylor T."/>
            <person name="Weissenbach J."/>
            <person name="Heilig R."/>
            <person name="Saurin W."/>
            <person name="Artiguenave F."/>
            <person name="Brottier P."/>
            <person name="Bruls T."/>
            <person name="Pelletier E."/>
            <person name="Robert C."/>
            <person name="Wincker P."/>
            <person name="Smith D.R."/>
            <person name="Doucette-Stamm L."/>
            <person name="Rubenfield M."/>
            <person name="Weinstock K."/>
            <person name="Lee H.M."/>
            <person name="Dubois J."/>
            <person name="Rosenthal A."/>
            <person name="Platzer M."/>
            <person name="Nyakatura G."/>
            <person name="Taudien S."/>
            <person name="Rump A."/>
            <person name="Yang H."/>
            <person name="Yu J."/>
            <person name="Wang J."/>
            <person name="Huang G."/>
            <person name="Gu J."/>
            <person name="Hood L."/>
            <person name="Rowen L."/>
            <person name="Madan A."/>
            <person name="Qin S."/>
            <person name="Davis R.W."/>
            <person name="Federspiel N.A."/>
            <person name="Abola A.P."/>
            <person name="Proctor M.J."/>
            <person name="Myers R.M."/>
            <person name="Schmutz J."/>
            <person name="Dickson M."/>
            <person name="Grimwood J."/>
            <person name="Cox D.R."/>
            <person name="Olson M.V."/>
            <person name="Kaul R."/>
            <person name="Raymond C."/>
            <person name="Shimizu N."/>
            <person name="Kawasaki K."/>
            <person name="Minoshima S."/>
            <person name="Evans G.A."/>
            <person name="Athanasiou M."/>
            <person name="Schultz R."/>
            <person name="Roe B.A."/>
            <person name="Chen F."/>
            <person name="Pan H."/>
            <person name="Ramser J."/>
            <person name="Lehrach H."/>
            <person name="Reinhardt R."/>
            <person name="McCombie W.R."/>
            <person name="de la Bastide M."/>
            <person name="Dedhia N."/>
            <person name="Blocker H."/>
            <person name="Hornischer K."/>
            <person name="Nordsiek G."/>
            <person name="Agarwala R."/>
            <person name="Aravind L."/>
            <person name="Bailey J.A."/>
            <person name="Bateman A."/>
            <person name="Batzoglou S."/>
            <person name="Birney E."/>
            <person name="Bork P."/>
            <person name="Brown D.G."/>
            <person name="Burge C.B."/>
            <person name="Cerutti L."/>
            <person name="Chen H.C."/>
            <person name="Church D."/>
            <person name="Clamp M."/>
            <person name="Copley R.R."/>
            <person name="Doerks T."/>
            <person name="Eddy S.R."/>
            <person name="Eichler E.E."/>
            <person name="Furey T.S."/>
            <person name="Galagan J."/>
            <person name="Gilbert J.G."/>
            <person name="Harmon C."/>
            <person name="Hayashizaki Y."/>
            <person name="Haussler D."/>
            <person name="Hermjakob H."/>
            <person name="Hokamp K."/>
            <person name="Jang W."/>
            <person name="Johnson L.S."/>
            <person name="Jones T.A."/>
            <person name="Kasif S."/>
            <person name="Kaspryzk A."/>
            <person name="Kennedy S."/>
            <person name="Kent W.J."/>
            <person name="Kitts P."/>
            <person name="Koonin E.V."/>
            <person name="Korf I."/>
            <person name="Kulp D."/>
            <person name="Lancet D."/>
            <person name="Lowe T.M."/>
            <person name="McLysaght A."/>
            <person name="Mikkelsen T."/>
            <person name="Moran J.V."/>
            <person name="Mulder N."/>
            <person name="Pollara V.J."/>
            <person name="Ponting C.P."/>
            <person name="Schuler G."/>
            <person name="Schultz J."/>
            <person name="Slater G."/>
            <person name="Smit A.F."/>
            <person name="Stupka E."/>
            <person name="Szustakowski J."/>
            <person name="Thierry-Mieg D."/>
            <person name="Thierry-Mieg J."/>
            <person name="Wagner L."/>
            <person name="Wallis J."/>
            <person name="Wheeler R."/>
            <person name="Williams A."/>
            <person name="Wolf Y.I."/>
            <person name="Wolfe K.H."/>
            <person name="Yang S.P."/>
            <person name="Yeh R.F."/>
            <person name="Collins F."/>
            <person name="Guyer M.S."/>
            <person name="Peterson J."/>
            <person name="Felsenfeld A."/>
            <person name="Wetterstrand K.A."/>
            <person name="Patrinos A."/>
            <person name="Morgan M.J."/>
            <person name="de Jong P."/>
            <person name="Catanese J.J."/>
            <person name="Osoegawa K."/>
            <person name="Shizuya H."/>
            <person name="Choi S."/>
            <person name="Chen Y.J."/>
        </authorList>
    </citation>
    <scope>NUCLEOTIDE SEQUENCE [LARGE SCALE GENOMIC DNA]</scope>
</reference>
<keyword evidence="2 6" id="KW-0812">Transmembrane</keyword>
<feature type="domain" description="Spermatid maturation protein 1 N-terminal" evidence="7">
    <location>
        <begin position="1"/>
        <end position="58"/>
    </location>
</feature>
<evidence type="ECO:0000259" key="7">
    <source>
        <dbReference type="Pfam" id="PF15670"/>
    </source>
</evidence>
<comment type="subcellular location">
    <subcellularLocation>
        <location evidence="1">Membrane</location>
        <topology evidence="1">Single-pass membrane protein</topology>
    </subcellularLocation>
</comment>
<dbReference type="VEuPathDB" id="HostDB:ENSG00000283439"/>
<name>A0A494C095_HUMAN</name>
<evidence type="ECO:0007829" key="10">
    <source>
        <dbReference type="PeptideAtlas" id="A0A494C095"/>
    </source>
</evidence>
<evidence type="ECO:0000256" key="2">
    <source>
        <dbReference type="ARBA" id="ARBA00022692"/>
    </source>
</evidence>
<evidence type="ECO:0000256" key="1">
    <source>
        <dbReference type="ARBA" id="ARBA00004167"/>
    </source>
</evidence>
<keyword evidence="3 6" id="KW-1133">Transmembrane helix</keyword>
<dbReference type="Ensembl" id="ENST00000651079.1">
    <property type="protein sequence ID" value="ENSP00000498445.1"/>
    <property type="gene ID" value="ENSG00000283439.4"/>
</dbReference>
<dbReference type="EMBL" id="AC113189">
    <property type="status" value="NOT_ANNOTATED_CDS"/>
    <property type="molecule type" value="Genomic_DNA"/>
</dbReference>
<gene>
    <name evidence="8" type="primary">SPEM3</name>
</gene>
<reference evidence="8 9" key="3">
    <citation type="journal article" date="2006" name="Nature">
        <title>DNA sequence of human chromosome 17 and analysis of rearrangement in the human lineage.</title>
        <authorList>
            <person name="Zody M.C."/>
            <person name="Garber M."/>
            <person name="Adams D.J."/>
            <person name="Sharpe T."/>
            <person name="Harrow J."/>
            <person name="Lupski J.R."/>
            <person name="Nicholson C."/>
            <person name="Searle S.M."/>
            <person name="Wilming L."/>
            <person name="Young S.K."/>
            <person name="Abouelleil A."/>
            <person name="Allen N.R."/>
            <person name="Bi W."/>
            <person name="Bloom T."/>
            <person name="Borowsky M.L."/>
            <person name="Bugalter B.E."/>
            <person name="Butler J."/>
            <person name="Chang J.L."/>
            <person name="Chen C.K."/>
            <person name="Cook A."/>
            <person name="Corum B."/>
            <person name="Cuomo C.A."/>
            <person name="de Jong P.J."/>
            <person name="DeCaprio D."/>
            <person name="Dewar K."/>
            <person name="FitzGerald M."/>
            <person name="Gilbert J."/>
            <person name="Gibson R."/>
            <person name="Gnerre S."/>
            <person name="Goldstein S."/>
            <person name="Grafham D.V."/>
            <person name="Grocock R."/>
            <person name="Hafez N."/>
            <person name="Hagopian D.S."/>
            <person name="Hart E."/>
            <person name="Norman C.H."/>
            <person name="Humphray S."/>
            <person name="Jaffe D.B."/>
            <person name="Jones M."/>
            <person name="Kamal M."/>
            <person name="Khodiyar V.K."/>
            <person name="LaButti K."/>
            <person name="Laird G."/>
            <person name="Lehoczky J."/>
            <person name="Liu X."/>
            <person name="Lokyitsang T."/>
            <person name="Loveland J."/>
            <person name="Lui A."/>
            <person name="Macdonald P."/>
            <person name="Major J.E."/>
            <person name="Matthews L."/>
            <person name="Mauceli E."/>
            <person name="McCarroll S.A."/>
            <person name="Mihalev A.H."/>
            <person name="Mudge J."/>
            <person name="Nguyen C."/>
            <person name="Nicol R."/>
            <person name="O'Leary S.B."/>
            <person name="Osoegawa K."/>
            <person name="Schwartz D.C."/>
            <person name="Shaw-Smith C."/>
            <person name="Stankiewicz P."/>
            <person name="Steward C."/>
            <person name="Swarbreck D."/>
            <person name="Venkataraman V."/>
            <person name="Whittaker C.A."/>
            <person name="Yang X."/>
            <person name="Zimmer A.R."/>
            <person name="Bradley A."/>
            <person name="Hubbard T."/>
            <person name="Birren B.W."/>
            <person name="Rogers J."/>
            <person name="Lander E.S."/>
            <person name="Nusbaum C."/>
        </authorList>
    </citation>
    <scope>NUCLEOTIDE SEQUENCE [LARGE SCALE GENOMIC DNA]</scope>
</reference>
<feature type="non-terminal residue" evidence="8">
    <location>
        <position position="142"/>
    </location>
</feature>
<evidence type="ECO:0000256" key="3">
    <source>
        <dbReference type="ARBA" id="ARBA00022989"/>
    </source>
</evidence>
<keyword evidence="9" id="KW-1185">Reference proteome</keyword>
<dbReference type="OrthoDB" id="9535405at2759"/>
<dbReference type="PANTHER" id="PTHR34834">
    <property type="entry name" value="SPERMATID MATURATION PROTEIN 1"/>
    <property type="match status" value="1"/>
</dbReference>
<dbReference type="GO" id="GO:0016020">
    <property type="term" value="C:membrane"/>
    <property type="evidence" value="ECO:0007669"/>
    <property type="project" value="UniProtKB-SubCell"/>
</dbReference>
<dbReference type="ExpressionAtlas" id="A0A494C095">
    <property type="expression patterns" value="baseline and differential"/>
</dbReference>
<dbReference type="Proteomes" id="UP000005640">
    <property type="component" value="Chromosome 17"/>
</dbReference>
<dbReference type="Bgee" id="ENSG00000283439">
    <property type="expression patterns" value="Expressed in left testis and 19 other cell types or tissues"/>
</dbReference>
<evidence type="ECO:0000256" key="5">
    <source>
        <dbReference type="SAM" id="MobiDB-lite"/>
    </source>
</evidence>
<proteinExistence type="evidence at protein level"/>
<protein>
    <submittedName>
        <fullName evidence="8">SPEM family member 3</fullName>
    </submittedName>
</protein>
<dbReference type="InterPro" id="IPR031368">
    <property type="entry name" value="SPEM1_N"/>
</dbReference>